<reference evidence="2 3" key="1">
    <citation type="submission" date="2018-05" db="EMBL/GenBank/DDBJ databases">
        <title>Genome sequencing of Flavobacterium sp. HYN0049.</title>
        <authorList>
            <person name="Yi H."/>
            <person name="Baek C."/>
        </authorList>
    </citation>
    <scope>NUCLEOTIDE SEQUENCE [LARGE SCALE GENOMIC DNA]</scope>
    <source>
        <strain evidence="2 3">HYN0049</strain>
    </source>
</reference>
<dbReference type="OrthoDB" id="1272757at2"/>
<protein>
    <submittedName>
        <fullName evidence="2">RNA-binding protein</fullName>
    </submittedName>
</protein>
<gene>
    <name evidence="2" type="ORF">HYN49_12845</name>
</gene>
<dbReference type="RefSeq" id="WP_108904490.1">
    <property type="nucleotide sequence ID" value="NZ_CP029187.1"/>
</dbReference>
<dbReference type="Proteomes" id="UP000244937">
    <property type="component" value="Chromosome"/>
</dbReference>
<dbReference type="KEGG" id="fpal:HYN49_12845"/>
<keyword evidence="3" id="KW-1185">Reference proteome</keyword>
<evidence type="ECO:0000256" key="1">
    <source>
        <dbReference type="SAM" id="MobiDB-lite"/>
    </source>
</evidence>
<feature type="region of interest" description="Disordered" evidence="1">
    <location>
        <begin position="1"/>
        <end position="28"/>
    </location>
</feature>
<feature type="compositionally biased region" description="Basic and acidic residues" evidence="1">
    <location>
        <begin position="1"/>
        <end position="11"/>
    </location>
</feature>
<dbReference type="EMBL" id="CP029187">
    <property type="protein sequence ID" value="AWI26713.1"/>
    <property type="molecule type" value="Genomic_DNA"/>
</dbReference>
<name>A0A2S1SJV7_9FLAO</name>
<dbReference type="InterPro" id="IPR014722">
    <property type="entry name" value="Rib_uL2_dom2"/>
</dbReference>
<accession>A0A2S1SJV7</accession>
<dbReference type="Gene3D" id="2.30.30.30">
    <property type="match status" value="1"/>
</dbReference>
<sequence>MDKNELQDGDRCNVVGGTHKGKSGTARDLNISKTGHLTLTVVQENGERFKTLAKNVIVVRQ</sequence>
<evidence type="ECO:0000313" key="3">
    <source>
        <dbReference type="Proteomes" id="UP000244937"/>
    </source>
</evidence>
<proteinExistence type="predicted"/>
<evidence type="ECO:0000313" key="2">
    <source>
        <dbReference type="EMBL" id="AWI26713.1"/>
    </source>
</evidence>
<dbReference type="AlphaFoldDB" id="A0A2S1SJV7"/>
<organism evidence="2 3">
    <name type="scientific">Flavobacterium pallidum</name>
    <dbReference type="NCBI Taxonomy" id="2172098"/>
    <lineage>
        <taxon>Bacteria</taxon>
        <taxon>Pseudomonadati</taxon>
        <taxon>Bacteroidota</taxon>
        <taxon>Flavobacteriia</taxon>
        <taxon>Flavobacteriales</taxon>
        <taxon>Flavobacteriaceae</taxon>
        <taxon>Flavobacterium</taxon>
    </lineage>
</organism>